<organism evidence="2 3">
    <name type="scientific">Agrobacterium pusense</name>
    <dbReference type="NCBI Taxonomy" id="648995"/>
    <lineage>
        <taxon>Bacteria</taxon>
        <taxon>Pseudomonadati</taxon>
        <taxon>Pseudomonadota</taxon>
        <taxon>Alphaproteobacteria</taxon>
        <taxon>Hyphomicrobiales</taxon>
        <taxon>Rhizobiaceae</taxon>
        <taxon>Rhizobium/Agrobacterium group</taxon>
        <taxon>Agrobacterium</taxon>
    </lineage>
</organism>
<dbReference type="AlphaFoldDB" id="U4Q808"/>
<feature type="domain" description="Glycosyltransferase 2-like" evidence="1">
    <location>
        <begin position="16"/>
        <end position="180"/>
    </location>
</feature>
<dbReference type="InterPro" id="IPR001173">
    <property type="entry name" value="Glyco_trans_2-like"/>
</dbReference>
<dbReference type="HOGENOM" id="CLU_025996_0_0_5"/>
<dbReference type="Pfam" id="PF00535">
    <property type="entry name" value="Glycos_transf_2"/>
    <property type="match status" value="1"/>
</dbReference>
<reference evidence="2 3" key="1">
    <citation type="journal article" date="2013" name="Genome Announc.">
        <title>Complete Genome Sequence of the Sesbania Symbiont and Rice Growth-Promoting Endophyte Rhizobium sp. Strain IRBG74.</title>
        <authorList>
            <person name="Crook M.B."/>
            <person name="Mitra S."/>
            <person name="Ane J.M."/>
            <person name="Sadowsky M.J."/>
            <person name="Gyaneshwar P."/>
        </authorList>
    </citation>
    <scope>NUCLEOTIDE SEQUENCE [LARGE SCALE GENOMIC DNA]</scope>
    <source>
        <strain evidence="2 3">IRBG74</strain>
    </source>
</reference>
<dbReference type="InterPro" id="IPR029044">
    <property type="entry name" value="Nucleotide-diphossugar_trans"/>
</dbReference>
<protein>
    <submittedName>
        <fullName evidence="2">Family 2 glycosyl transferase</fullName>
    </submittedName>
</protein>
<evidence type="ECO:0000313" key="2">
    <source>
        <dbReference type="EMBL" id="CDI08706.1"/>
    </source>
</evidence>
<dbReference type="PATRIC" id="fig|424182.3.peg.1793"/>
<dbReference type="PANTHER" id="PTHR22916:SF3">
    <property type="entry name" value="UDP-GLCNAC:BETAGAL BETA-1,3-N-ACETYLGLUCOSAMINYLTRANSFERASE-LIKE PROTEIN 1"/>
    <property type="match status" value="1"/>
</dbReference>
<dbReference type="SUPFAM" id="SSF53448">
    <property type="entry name" value="Nucleotide-diphospho-sugar transferases"/>
    <property type="match status" value="1"/>
</dbReference>
<evidence type="ECO:0000313" key="3">
    <source>
        <dbReference type="Proteomes" id="UP000016944"/>
    </source>
</evidence>
<keyword evidence="2" id="KW-0808">Transferase</keyword>
<sequence length="343" mass="40009">MSFPSEKKASEITVAVIIPYYNGSNFIRRSAKSVIEQTMKANEFVVVDDGSTEEEHQKLIEVSKEIGFTVLRKDNGGQGSARNFGVENTKSKYICFLDQDDFFLKHHIETLVKGIDPYDLHFGWVYADLMEADGDGNISRTEMVTHHSTHPKRHITDLIGNDMFVLPSASLIAREAYEDVGGFDPQFTGYEDDDLFLRMFRRGYTNRFIDKSVTVWCINTDSTSYSIRMSRSRLRYIKKLCALFPDDKDKNRFFVRDLIHPRFTKLVIGEARRAVRCPSSKQDKKMRAHRDELIAIMDEYINVIKRSTKLNRKVYRRMRWRSMRIKIYNMLFGTIISKISETR</sequence>
<dbReference type="PANTHER" id="PTHR22916">
    <property type="entry name" value="GLYCOSYLTRANSFERASE"/>
    <property type="match status" value="1"/>
</dbReference>
<dbReference type="Proteomes" id="UP000016944">
    <property type="component" value="Chromosome I"/>
</dbReference>
<accession>U4Q808</accession>
<dbReference type="Gene3D" id="3.90.550.10">
    <property type="entry name" value="Spore Coat Polysaccharide Biosynthesis Protein SpsA, Chain A"/>
    <property type="match status" value="1"/>
</dbReference>
<dbReference type="KEGG" id="rir:BN877_I1810"/>
<dbReference type="EMBL" id="HG518322">
    <property type="protein sequence ID" value="CDI08706.1"/>
    <property type="molecule type" value="Genomic_DNA"/>
</dbReference>
<dbReference type="RefSeq" id="WP_022556369.1">
    <property type="nucleotide sequence ID" value="NC_022535.1"/>
</dbReference>
<proteinExistence type="predicted"/>
<evidence type="ECO:0000259" key="1">
    <source>
        <dbReference type="Pfam" id="PF00535"/>
    </source>
</evidence>
<gene>
    <name evidence="2" type="ORF">BN877_I1810</name>
</gene>
<dbReference type="GO" id="GO:0016758">
    <property type="term" value="F:hexosyltransferase activity"/>
    <property type="evidence" value="ECO:0007669"/>
    <property type="project" value="UniProtKB-ARBA"/>
</dbReference>
<dbReference type="CDD" id="cd00761">
    <property type="entry name" value="Glyco_tranf_GTA_type"/>
    <property type="match status" value="1"/>
</dbReference>
<name>U4Q808_9HYPH</name>